<feature type="region of interest" description="Disordered" evidence="1">
    <location>
        <begin position="1"/>
        <end position="22"/>
    </location>
</feature>
<reference evidence="2 3" key="1">
    <citation type="submission" date="2024-04" db="EMBL/GenBank/DDBJ databases">
        <title>Tritrichomonas musculus Genome.</title>
        <authorList>
            <person name="Alves-Ferreira E."/>
            <person name="Grigg M."/>
            <person name="Lorenzi H."/>
            <person name="Galac M."/>
        </authorList>
    </citation>
    <scope>NUCLEOTIDE SEQUENCE [LARGE SCALE GENOMIC DNA]</scope>
    <source>
        <strain evidence="2 3">EAF2021</strain>
    </source>
</reference>
<proteinExistence type="predicted"/>
<keyword evidence="3" id="KW-1185">Reference proteome</keyword>
<evidence type="ECO:0000313" key="3">
    <source>
        <dbReference type="Proteomes" id="UP001470230"/>
    </source>
</evidence>
<evidence type="ECO:0000256" key="1">
    <source>
        <dbReference type="SAM" id="MobiDB-lite"/>
    </source>
</evidence>
<gene>
    <name evidence="2" type="ORF">M9Y10_018905</name>
</gene>
<name>A0ABR2HJB3_9EUKA</name>
<accession>A0ABR2HJB3</accession>
<organism evidence="2 3">
    <name type="scientific">Tritrichomonas musculus</name>
    <dbReference type="NCBI Taxonomy" id="1915356"/>
    <lineage>
        <taxon>Eukaryota</taxon>
        <taxon>Metamonada</taxon>
        <taxon>Parabasalia</taxon>
        <taxon>Tritrichomonadida</taxon>
        <taxon>Tritrichomonadidae</taxon>
        <taxon>Tritrichomonas</taxon>
    </lineage>
</organism>
<sequence>MSKENIIIPSIDSNNGKDEISIPQENQPRLCINSKRNIKNVRNRHRKAHSYHFLSYGECSHKVFSITKNSQTKSTTLNPIFIPPPNYIPDSILVPPPNSDSDASMEIPPDLNSDSLLVDPPISNANFETATNHASNADSIIILPQDSNFVSSFNQNPDVNSNDIPKNCCESNYYRKYH</sequence>
<comment type="caution">
    <text evidence="2">The sequence shown here is derived from an EMBL/GenBank/DDBJ whole genome shotgun (WGS) entry which is preliminary data.</text>
</comment>
<protein>
    <submittedName>
        <fullName evidence="2">Uncharacterized protein</fullName>
    </submittedName>
</protein>
<evidence type="ECO:0000313" key="2">
    <source>
        <dbReference type="EMBL" id="KAK8847869.1"/>
    </source>
</evidence>
<dbReference type="EMBL" id="JAPFFF010000027">
    <property type="protein sequence ID" value="KAK8847869.1"/>
    <property type="molecule type" value="Genomic_DNA"/>
</dbReference>
<dbReference type="Proteomes" id="UP001470230">
    <property type="component" value="Unassembled WGS sequence"/>
</dbReference>